<dbReference type="CDD" id="cd03860">
    <property type="entry name" value="M14_CP_A-B_like"/>
    <property type="match status" value="1"/>
</dbReference>
<evidence type="ECO:0000256" key="3">
    <source>
        <dbReference type="ARBA" id="ARBA00005988"/>
    </source>
</evidence>
<evidence type="ECO:0000256" key="10">
    <source>
        <dbReference type="ARBA" id="ARBA00022833"/>
    </source>
</evidence>
<evidence type="ECO:0000256" key="9">
    <source>
        <dbReference type="ARBA" id="ARBA00022801"/>
    </source>
</evidence>
<dbReference type="PRINTS" id="PR00765">
    <property type="entry name" value="CRBOXYPTASEA"/>
</dbReference>
<keyword evidence="20" id="KW-1185">Reference proteome</keyword>
<evidence type="ECO:0000313" key="20">
    <source>
        <dbReference type="Proteomes" id="UP000078113"/>
    </source>
</evidence>
<organism evidence="19 20">
    <name type="scientific">Tilletia walkeri</name>
    <dbReference type="NCBI Taxonomy" id="117179"/>
    <lineage>
        <taxon>Eukaryota</taxon>
        <taxon>Fungi</taxon>
        <taxon>Dikarya</taxon>
        <taxon>Basidiomycota</taxon>
        <taxon>Ustilaginomycotina</taxon>
        <taxon>Exobasidiomycetes</taxon>
        <taxon>Tilletiales</taxon>
        <taxon>Tilletiaceae</taxon>
        <taxon>Tilletia</taxon>
    </lineage>
</organism>
<comment type="caution">
    <text evidence="19">The sequence shown here is derived from an EMBL/GenBank/DDBJ whole genome shotgun (WGS) entry which is preliminary data.</text>
</comment>
<protein>
    <recommendedName>
        <fullName evidence="14">Inactive metallocarboxypeptidase ECM14</fullName>
    </recommendedName>
    <alternativeName>
        <fullName evidence="15">Inactive metallocarboxypeptidase ecm14</fullName>
    </alternativeName>
</protein>
<keyword evidence="5" id="KW-0121">Carboxypeptidase</keyword>
<evidence type="ECO:0000256" key="4">
    <source>
        <dbReference type="ARBA" id="ARBA00022525"/>
    </source>
</evidence>
<comment type="cofactor">
    <cofactor evidence="1">
        <name>Zn(2+)</name>
        <dbReference type="ChEBI" id="CHEBI:29105"/>
    </cofactor>
</comment>
<dbReference type="PROSITE" id="PS52035">
    <property type="entry name" value="PEPTIDASE_M14"/>
    <property type="match status" value="1"/>
</dbReference>
<keyword evidence="12" id="KW-1015">Disulfide bond</keyword>
<evidence type="ECO:0000256" key="8">
    <source>
        <dbReference type="ARBA" id="ARBA00022729"/>
    </source>
</evidence>
<evidence type="ECO:0000256" key="6">
    <source>
        <dbReference type="ARBA" id="ARBA00022670"/>
    </source>
</evidence>
<evidence type="ECO:0000256" key="11">
    <source>
        <dbReference type="ARBA" id="ARBA00023049"/>
    </source>
</evidence>
<keyword evidence="9" id="KW-0378">Hydrolase</keyword>
<dbReference type="FunFam" id="3.40.630.10:FF:000084">
    <property type="entry name" value="Carboxypeptidase B2"/>
    <property type="match status" value="1"/>
</dbReference>
<feature type="active site" description="Proton donor/acceptor" evidence="16">
    <location>
        <position position="440"/>
    </location>
</feature>
<dbReference type="SUPFAM" id="SSF53187">
    <property type="entry name" value="Zn-dependent exopeptidases"/>
    <property type="match status" value="1"/>
</dbReference>
<dbReference type="Proteomes" id="UP000078113">
    <property type="component" value="Unassembled WGS sequence"/>
</dbReference>
<keyword evidence="7" id="KW-0479">Metal-binding</keyword>
<dbReference type="GO" id="GO:0006508">
    <property type="term" value="P:proteolysis"/>
    <property type="evidence" value="ECO:0007669"/>
    <property type="project" value="UniProtKB-KW"/>
</dbReference>
<comment type="function">
    <text evidence="13">Inactive carboxypeptidase that may play a role in cell wall organization and biogenesis.</text>
</comment>
<dbReference type="InterPro" id="IPR000834">
    <property type="entry name" value="Peptidase_M14"/>
</dbReference>
<comment type="subcellular location">
    <subcellularLocation>
        <location evidence="2">Secreted</location>
    </subcellularLocation>
</comment>
<keyword evidence="10" id="KW-0862">Zinc</keyword>
<keyword evidence="11" id="KW-0482">Metalloprotease</keyword>
<accession>A0A8X7T8D2</accession>
<dbReference type="GO" id="GO:0005615">
    <property type="term" value="C:extracellular space"/>
    <property type="evidence" value="ECO:0007669"/>
    <property type="project" value="TreeGrafter"/>
</dbReference>
<dbReference type="Gene3D" id="3.40.630.10">
    <property type="entry name" value="Zn peptidases"/>
    <property type="match status" value="1"/>
</dbReference>
<feature type="chain" id="PRO_5036489473" description="Inactive metallocarboxypeptidase ECM14" evidence="17">
    <location>
        <begin position="16"/>
        <end position="481"/>
    </location>
</feature>
<proteinExistence type="inferred from homology"/>
<evidence type="ECO:0000256" key="5">
    <source>
        <dbReference type="ARBA" id="ARBA00022645"/>
    </source>
</evidence>
<evidence type="ECO:0000256" key="13">
    <source>
        <dbReference type="ARBA" id="ARBA00025210"/>
    </source>
</evidence>
<evidence type="ECO:0000256" key="16">
    <source>
        <dbReference type="PROSITE-ProRule" id="PRU01379"/>
    </source>
</evidence>
<evidence type="ECO:0000256" key="2">
    <source>
        <dbReference type="ARBA" id="ARBA00004613"/>
    </source>
</evidence>
<reference evidence="19" key="1">
    <citation type="submission" date="2016-04" db="EMBL/GenBank/DDBJ databases">
        <authorList>
            <person name="Nguyen H.D."/>
            <person name="Samba Siva P."/>
            <person name="Cullis J."/>
            <person name="Levesque C.A."/>
            <person name="Hambleton S."/>
        </authorList>
    </citation>
    <scope>NUCLEOTIDE SEQUENCE</scope>
    <source>
        <strain evidence="19">DAOMC 236422</strain>
    </source>
</reference>
<dbReference type="Pfam" id="PF00246">
    <property type="entry name" value="Peptidase_M14"/>
    <property type="match status" value="1"/>
</dbReference>
<dbReference type="PANTHER" id="PTHR11705:SF147">
    <property type="entry name" value="INACTIVE METALLOCARBOXYPEPTIDASE ECM14"/>
    <property type="match status" value="1"/>
</dbReference>
<evidence type="ECO:0000256" key="7">
    <source>
        <dbReference type="ARBA" id="ARBA00022723"/>
    </source>
</evidence>
<name>A0A8X7T8D2_9BASI</name>
<dbReference type="PANTHER" id="PTHR11705">
    <property type="entry name" value="PROTEASE FAMILY M14 CARBOXYPEPTIDASE A,B"/>
    <property type="match status" value="1"/>
</dbReference>
<evidence type="ECO:0000256" key="12">
    <source>
        <dbReference type="ARBA" id="ARBA00023157"/>
    </source>
</evidence>
<reference evidence="19" key="2">
    <citation type="journal article" date="2019" name="IMA Fungus">
        <title>Genome sequencing and comparison of five Tilletia species to identify candidate genes for the detection of regulated species infecting wheat.</title>
        <authorList>
            <person name="Nguyen H.D.T."/>
            <person name="Sultana T."/>
            <person name="Kesanakurti P."/>
            <person name="Hambleton S."/>
        </authorList>
    </citation>
    <scope>NUCLEOTIDE SEQUENCE</scope>
    <source>
        <strain evidence="19">DAOMC 236422</strain>
    </source>
</reference>
<gene>
    <name evidence="19" type="ORF">A4X09_0g50</name>
</gene>
<sequence>MRTLLLSTLVTLTLAQQQQQPFLIQQQQQQQLLTLTRIHTHSLTTLNTIINNISPNISIWSSSSACSSSHTPCSLDIAASPSSLDTLLNSHPNLTTTTLQPDIHSLIQSQQQSLNTLDDTDYNEEWHQHYHSYQQIQEYLHHIALTHPAHAQLITLGHTYQNRSLTAIKLGHFLSPPSQKKIGVLVIANQHAREWISAASALHLIHQILSDELDPGQAGNNGWKGTRDLLDIFDITILPLSNPDGYAYSWTHERMWRKNRQPTSNEEGCVGIDVNSNWDANFQGWPVERACSEAYAGSEPFEAYESRAIADFIKDEANGIGSVVDLHSYGQMLTYPFAFSCSPSLSLPDEEDLLELSFGAVRAMRDVHARTFRAGRHCDLAWEVRGSALDWSYGYFPPAQVDKKMRAPRRRPITPSYSEMSRSSLQPREGNLVKWSFALELRDEGTYGFLLPEEQIRPSGQEAGALMRYMLEFIAKREKRI</sequence>
<feature type="domain" description="Peptidase M14" evidence="18">
    <location>
        <begin position="129"/>
        <end position="474"/>
    </location>
</feature>
<evidence type="ECO:0000313" key="19">
    <source>
        <dbReference type="EMBL" id="KAE8272279.1"/>
    </source>
</evidence>
<keyword evidence="4" id="KW-0964">Secreted</keyword>
<dbReference type="SMART" id="SM00631">
    <property type="entry name" value="Zn_pept"/>
    <property type="match status" value="1"/>
</dbReference>
<evidence type="ECO:0000256" key="17">
    <source>
        <dbReference type="SAM" id="SignalP"/>
    </source>
</evidence>
<evidence type="ECO:0000256" key="1">
    <source>
        <dbReference type="ARBA" id="ARBA00001947"/>
    </source>
</evidence>
<keyword evidence="8 17" id="KW-0732">Signal</keyword>
<dbReference type="GO" id="GO:0008270">
    <property type="term" value="F:zinc ion binding"/>
    <property type="evidence" value="ECO:0007669"/>
    <property type="project" value="InterPro"/>
</dbReference>
<evidence type="ECO:0000256" key="14">
    <source>
        <dbReference type="ARBA" id="ARBA00026187"/>
    </source>
</evidence>
<dbReference type="EMBL" id="LWDG02000001">
    <property type="protein sequence ID" value="KAE8272279.1"/>
    <property type="molecule type" value="Genomic_DNA"/>
</dbReference>
<comment type="similarity">
    <text evidence="3 16">Belongs to the peptidase M14 family.</text>
</comment>
<feature type="signal peptide" evidence="17">
    <location>
        <begin position="1"/>
        <end position="15"/>
    </location>
</feature>
<evidence type="ECO:0000259" key="18">
    <source>
        <dbReference type="PROSITE" id="PS52035"/>
    </source>
</evidence>
<keyword evidence="6" id="KW-0645">Protease</keyword>
<evidence type="ECO:0000256" key="15">
    <source>
        <dbReference type="ARBA" id="ARBA00026213"/>
    </source>
</evidence>
<dbReference type="AlphaFoldDB" id="A0A8X7T8D2"/>
<dbReference type="GO" id="GO:0004181">
    <property type="term" value="F:metallocarboxypeptidase activity"/>
    <property type="evidence" value="ECO:0007669"/>
    <property type="project" value="InterPro"/>
</dbReference>